<protein>
    <submittedName>
        <fullName evidence="1">Uncharacterized protein</fullName>
    </submittedName>
</protein>
<name>A0A0V1M3R4_9BILA</name>
<keyword evidence="2" id="KW-1185">Reference proteome</keyword>
<dbReference type="EMBL" id="JYDO01000248">
    <property type="protein sequence ID" value="KRZ66360.1"/>
    <property type="molecule type" value="Genomic_DNA"/>
</dbReference>
<sequence>MLAQQSEQWRSTCSPINFMQISMSVLCIRFFGISCNNCWLTKMVRRGLEWQINKDGSQSGEDAY</sequence>
<accession>A0A0V1M3R4</accession>
<evidence type="ECO:0000313" key="2">
    <source>
        <dbReference type="Proteomes" id="UP000054843"/>
    </source>
</evidence>
<dbReference type="Proteomes" id="UP000054843">
    <property type="component" value="Unassembled WGS sequence"/>
</dbReference>
<proteinExistence type="predicted"/>
<dbReference type="AlphaFoldDB" id="A0A0V1M3R4"/>
<comment type="caution">
    <text evidence="1">The sequence shown here is derived from an EMBL/GenBank/DDBJ whole genome shotgun (WGS) entry which is preliminary data.</text>
</comment>
<reference evidence="1 2" key="1">
    <citation type="submission" date="2015-01" db="EMBL/GenBank/DDBJ databases">
        <title>Evolution of Trichinella species and genotypes.</title>
        <authorList>
            <person name="Korhonen P.K."/>
            <person name="Edoardo P."/>
            <person name="Giuseppe L.R."/>
            <person name="Gasser R.B."/>
        </authorList>
    </citation>
    <scope>NUCLEOTIDE SEQUENCE [LARGE SCALE GENOMIC DNA]</scope>
    <source>
        <strain evidence="1">ISS1980</strain>
    </source>
</reference>
<organism evidence="1 2">
    <name type="scientific">Trichinella papuae</name>
    <dbReference type="NCBI Taxonomy" id="268474"/>
    <lineage>
        <taxon>Eukaryota</taxon>
        <taxon>Metazoa</taxon>
        <taxon>Ecdysozoa</taxon>
        <taxon>Nematoda</taxon>
        <taxon>Enoplea</taxon>
        <taxon>Dorylaimia</taxon>
        <taxon>Trichinellida</taxon>
        <taxon>Trichinellidae</taxon>
        <taxon>Trichinella</taxon>
    </lineage>
</organism>
<gene>
    <name evidence="1" type="ORF">T10_13581</name>
</gene>
<evidence type="ECO:0000313" key="1">
    <source>
        <dbReference type="EMBL" id="KRZ66360.1"/>
    </source>
</evidence>